<name>A0ABN6X1W3_9MICO</name>
<evidence type="ECO:0000313" key="3">
    <source>
        <dbReference type="EMBL" id="BDZ38160.1"/>
    </source>
</evidence>
<gene>
    <name evidence="3" type="ORF">GCM10025863_07740</name>
</gene>
<evidence type="ECO:0000259" key="2">
    <source>
        <dbReference type="Pfam" id="PF08335"/>
    </source>
</evidence>
<dbReference type="PANTHER" id="PTHR30621">
    <property type="entry name" value="GLUTAMINE SYNTHETASE ADENYLYLTRANSFERASE"/>
    <property type="match status" value="1"/>
</dbReference>
<feature type="domain" description="PII-uridylyltransferase/Glutamine-synthetase adenylyltransferase" evidence="2">
    <location>
        <begin position="5"/>
        <end position="127"/>
    </location>
</feature>
<protein>
    <recommendedName>
        <fullName evidence="2">PII-uridylyltransferase/Glutamine-synthetase adenylyltransferase domain-containing protein</fullName>
    </recommendedName>
</protein>
<dbReference type="InterPro" id="IPR023057">
    <property type="entry name" value="GlnE"/>
</dbReference>
<sequence length="131" mass="14866">MDPGRHLKLGPGTLSDVEWMVQVLQLQHGYRVPDLRTTSTLDALDAAVLADLLPATAAERLREAWVLCSRLRSAMTLLTGQTRDLLPVEHRELDGVGRLLGYPDRGAMLLEEDYLRVTRRARRVFEKHFYG</sequence>
<organism evidence="3 4">
    <name type="scientific">Microbacterium suwonense</name>
    <dbReference type="NCBI Taxonomy" id="683047"/>
    <lineage>
        <taxon>Bacteria</taxon>
        <taxon>Bacillati</taxon>
        <taxon>Actinomycetota</taxon>
        <taxon>Actinomycetes</taxon>
        <taxon>Micrococcales</taxon>
        <taxon>Microbacteriaceae</taxon>
        <taxon>Microbacterium</taxon>
    </lineage>
</organism>
<dbReference type="InterPro" id="IPR013546">
    <property type="entry name" value="PII_UdlTrfase/GS_AdlTrfase"/>
</dbReference>
<dbReference type="EMBL" id="AP027728">
    <property type="protein sequence ID" value="BDZ38160.1"/>
    <property type="molecule type" value="Genomic_DNA"/>
</dbReference>
<proteinExistence type="predicted"/>
<keyword evidence="4" id="KW-1185">Reference proteome</keyword>
<keyword evidence="1" id="KW-0808">Transferase</keyword>
<dbReference type="Pfam" id="PF08335">
    <property type="entry name" value="GlnD_UR_UTase"/>
    <property type="match status" value="1"/>
</dbReference>
<accession>A0ABN6X1W3</accession>
<dbReference type="Proteomes" id="UP001321543">
    <property type="component" value="Chromosome"/>
</dbReference>
<evidence type="ECO:0000313" key="4">
    <source>
        <dbReference type="Proteomes" id="UP001321543"/>
    </source>
</evidence>
<dbReference type="Gene3D" id="1.20.120.330">
    <property type="entry name" value="Nucleotidyltransferases domain 2"/>
    <property type="match status" value="1"/>
</dbReference>
<evidence type="ECO:0000256" key="1">
    <source>
        <dbReference type="ARBA" id="ARBA00022679"/>
    </source>
</evidence>
<dbReference type="PANTHER" id="PTHR30621:SF0">
    <property type="entry name" value="BIFUNCTIONAL GLUTAMINE SYNTHETASE ADENYLYLTRANSFERASE_ADENYLYL-REMOVING ENZYME"/>
    <property type="match status" value="1"/>
</dbReference>
<dbReference type="SUPFAM" id="SSF81593">
    <property type="entry name" value="Nucleotidyltransferase substrate binding subunit/domain"/>
    <property type="match status" value="1"/>
</dbReference>
<reference evidence="4" key="1">
    <citation type="journal article" date="2019" name="Int. J. Syst. Evol. Microbiol.">
        <title>The Global Catalogue of Microorganisms (GCM) 10K type strain sequencing project: providing services to taxonomists for standard genome sequencing and annotation.</title>
        <authorList>
            <consortium name="The Broad Institute Genomics Platform"/>
            <consortium name="The Broad Institute Genome Sequencing Center for Infectious Disease"/>
            <person name="Wu L."/>
            <person name="Ma J."/>
        </authorList>
    </citation>
    <scope>NUCLEOTIDE SEQUENCE [LARGE SCALE GENOMIC DNA]</scope>
    <source>
        <strain evidence="4">NBRC 106310</strain>
    </source>
</reference>